<sequence length="110" mass="12836">MIHEYHFLFFKGTCSLPRAHLVPHSRLDLIFYKRLPAATVPFMTSKAFDVLFHSHQFCRVVRRALLRAEPELPRARLRGARATQRTVGGWTEAKLPGRRDCGAWDTLWLY</sequence>
<dbReference type="EMBL" id="JANPWB010000014">
    <property type="protein sequence ID" value="KAJ1096302.1"/>
    <property type="molecule type" value="Genomic_DNA"/>
</dbReference>
<dbReference type="AlphaFoldDB" id="A0AAV7M166"/>
<dbReference type="Proteomes" id="UP001066276">
    <property type="component" value="Chromosome 10"/>
</dbReference>
<accession>A0AAV7M166</accession>
<comment type="caution">
    <text evidence="1">The sequence shown here is derived from an EMBL/GenBank/DDBJ whole genome shotgun (WGS) entry which is preliminary data.</text>
</comment>
<protein>
    <submittedName>
        <fullName evidence="1">Uncharacterized protein</fullName>
    </submittedName>
</protein>
<evidence type="ECO:0000313" key="2">
    <source>
        <dbReference type="Proteomes" id="UP001066276"/>
    </source>
</evidence>
<reference evidence="1" key="1">
    <citation type="journal article" date="2022" name="bioRxiv">
        <title>Sequencing and chromosome-scale assembly of the giantPleurodeles waltlgenome.</title>
        <authorList>
            <person name="Brown T."/>
            <person name="Elewa A."/>
            <person name="Iarovenko S."/>
            <person name="Subramanian E."/>
            <person name="Araus A.J."/>
            <person name="Petzold A."/>
            <person name="Susuki M."/>
            <person name="Suzuki K.-i.T."/>
            <person name="Hayashi T."/>
            <person name="Toyoda A."/>
            <person name="Oliveira C."/>
            <person name="Osipova E."/>
            <person name="Leigh N.D."/>
            <person name="Simon A."/>
            <person name="Yun M.H."/>
        </authorList>
    </citation>
    <scope>NUCLEOTIDE SEQUENCE</scope>
    <source>
        <strain evidence="1">20211129_DDA</strain>
        <tissue evidence="1">Liver</tissue>
    </source>
</reference>
<evidence type="ECO:0000313" key="1">
    <source>
        <dbReference type="EMBL" id="KAJ1096302.1"/>
    </source>
</evidence>
<gene>
    <name evidence="1" type="ORF">NDU88_001445</name>
</gene>
<keyword evidence="2" id="KW-1185">Reference proteome</keyword>
<organism evidence="1 2">
    <name type="scientific">Pleurodeles waltl</name>
    <name type="common">Iberian ribbed newt</name>
    <dbReference type="NCBI Taxonomy" id="8319"/>
    <lineage>
        <taxon>Eukaryota</taxon>
        <taxon>Metazoa</taxon>
        <taxon>Chordata</taxon>
        <taxon>Craniata</taxon>
        <taxon>Vertebrata</taxon>
        <taxon>Euteleostomi</taxon>
        <taxon>Amphibia</taxon>
        <taxon>Batrachia</taxon>
        <taxon>Caudata</taxon>
        <taxon>Salamandroidea</taxon>
        <taxon>Salamandridae</taxon>
        <taxon>Pleurodelinae</taxon>
        <taxon>Pleurodeles</taxon>
    </lineage>
</organism>
<proteinExistence type="predicted"/>
<name>A0AAV7M166_PLEWA</name>